<protein>
    <submittedName>
        <fullName evidence="8">Integrase family protein</fullName>
    </submittedName>
</protein>
<reference evidence="8 9" key="1">
    <citation type="submission" date="2017-06" db="EMBL/GenBank/DDBJ databases">
        <title>Genome sequencing of cyanobaciteial culture collection at National Institute for Environmental Studies (NIES).</title>
        <authorList>
            <person name="Hirose Y."/>
            <person name="Shimura Y."/>
            <person name="Fujisawa T."/>
            <person name="Nakamura Y."/>
            <person name="Kawachi M."/>
        </authorList>
    </citation>
    <scope>NUCLEOTIDE SEQUENCE [LARGE SCALE GENOMIC DNA]</scope>
    <source>
        <strain evidence="8 9">NIES-2135</strain>
    </source>
</reference>
<evidence type="ECO:0000256" key="3">
    <source>
        <dbReference type="ARBA" id="ARBA00023125"/>
    </source>
</evidence>
<evidence type="ECO:0000313" key="8">
    <source>
        <dbReference type="EMBL" id="BAY55811.1"/>
    </source>
</evidence>
<dbReference type="Pfam" id="PF13495">
    <property type="entry name" value="Phage_int_SAM_4"/>
    <property type="match status" value="1"/>
</dbReference>
<keyword evidence="9" id="KW-1185">Reference proteome</keyword>
<dbReference type="InterPro" id="IPR011010">
    <property type="entry name" value="DNA_brk_join_enz"/>
</dbReference>
<dbReference type="EMBL" id="AP018203">
    <property type="protein sequence ID" value="BAY55811.1"/>
    <property type="molecule type" value="Genomic_DNA"/>
</dbReference>
<dbReference type="PANTHER" id="PTHR30349">
    <property type="entry name" value="PHAGE INTEGRASE-RELATED"/>
    <property type="match status" value="1"/>
</dbReference>
<evidence type="ECO:0000313" key="9">
    <source>
        <dbReference type="Proteomes" id="UP000217895"/>
    </source>
</evidence>
<dbReference type="AlphaFoldDB" id="A0A1Z4JGE9"/>
<dbReference type="PROSITE" id="PS51900">
    <property type="entry name" value="CB"/>
    <property type="match status" value="1"/>
</dbReference>
<dbReference type="SUPFAM" id="SSF56349">
    <property type="entry name" value="DNA breaking-rejoining enzymes"/>
    <property type="match status" value="1"/>
</dbReference>
<keyword evidence="4" id="KW-0233">DNA recombination</keyword>
<dbReference type="PANTHER" id="PTHR30349:SF64">
    <property type="entry name" value="PROPHAGE INTEGRASE INTD-RELATED"/>
    <property type="match status" value="1"/>
</dbReference>
<dbReference type="Proteomes" id="UP000217895">
    <property type="component" value="Chromosome"/>
</dbReference>
<feature type="domain" description="Core-binding (CB)" evidence="7">
    <location>
        <begin position="2"/>
        <end position="78"/>
    </location>
</feature>
<dbReference type="Gene3D" id="1.10.443.10">
    <property type="entry name" value="Intergrase catalytic core"/>
    <property type="match status" value="1"/>
</dbReference>
<dbReference type="InterPro" id="IPR013762">
    <property type="entry name" value="Integrase-like_cat_sf"/>
</dbReference>
<accession>A0A1Z4JGE9</accession>
<name>A0A1Z4JGE9_LEPBY</name>
<evidence type="ECO:0000256" key="1">
    <source>
        <dbReference type="ARBA" id="ARBA00008857"/>
    </source>
</evidence>
<organism evidence="8 9">
    <name type="scientific">Leptolyngbya boryana NIES-2135</name>
    <dbReference type="NCBI Taxonomy" id="1973484"/>
    <lineage>
        <taxon>Bacteria</taxon>
        <taxon>Bacillati</taxon>
        <taxon>Cyanobacteriota</taxon>
        <taxon>Cyanophyceae</taxon>
        <taxon>Leptolyngbyales</taxon>
        <taxon>Leptolyngbyaceae</taxon>
        <taxon>Leptolyngbya group</taxon>
        <taxon>Leptolyngbya</taxon>
    </lineage>
</organism>
<dbReference type="InterPro" id="IPR010998">
    <property type="entry name" value="Integrase_recombinase_N"/>
</dbReference>
<evidence type="ECO:0000259" key="6">
    <source>
        <dbReference type="PROSITE" id="PS51898"/>
    </source>
</evidence>
<dbReference type="InterPro" id="IPR050090">
    <property type="entry name" value="Tyrosine_recombinase_XerCD"/>
</dbReference>
<gene>
    <name evidence="8" type="ORF">NIES2135_26350</name>
</gene>
<dbReference type="InterPro" id="IPR004107">
    <property type="entry name" value="Integrase_SAM-like_N"/>
</dbReference>
<feature type="domain" description="Tyr recombinase" evidence="6">
    <location>
        <begin position="100"/>
        <end position="265"/>
    </location>
</feature>
<dbReference type="GO" id="GO:0015074">
    <property type="term" value="P:DNA integration"/>
    <property type="evidence" value="ECO:0007669"/>
    <property type="project" value="UniProtKB-KW"/>
</dbReference>
<comment type="similarity">
    <text evidence="1">Belongs to the 'phage' integrase family.</text>
</comment>
<keyword evidence="3 5" id="KW-0238">DNA-binding</keyword>
<dbReference type="PROSITE" id="PS51898">
    <property type="entry name" value="TYR_RECOMBINASE"/>
    <property type="match status" value="1"/>
</dbReference>
<dbReference type="GO" id="GO:0006310">
    <property type="term" value="P:DNA recombination"/>
    <property type="evidence" value="ECO:0007669"/>
    <property type="project" value="UniProtKB-KW"/>
</dbReference>
<sequence length="267" mass="30047">MKSDREIIQMWLHGKAKRTIKDYERDVEQFTQFVQKPLPEIELSDLQLFATDLNQRELKPASITRKINAVKSLFTFAAEQAHISFNVAAAIKPPKVASNLAGKILTKEEVQQLINAGVTERDQLFMLMSYAIATRISETCSIKWEDFTVQPNGTIQVTIHGKGGKVAPVLVPRVVWERLQVLRGEGELVFPISPRSAHDVIKRAVKAAGLNPKISAHWLRHAHARHTLTAGAPIHVVRDTLRHSNISVTNWYLESFPEESSSSYLDL</sequence>
<dbReference type="GO" id="GO:0003677">
    <property type="term" value="F:DNA binding"/>
    <property type="evidence" value="ECO:0007669"/>
    <property type="project" value="UniProtKB-UniRule"/>
</dbReference>
<dbReference type="Pfam" id="PF00589">
    <property type="entry name" value="Phage_integrase"/>
    <property type="match status" value="1"/>
</dbReference>
<dbReference type="InterPro" id="IPR002104">
    <property type="entry name" value="Integrase_catalytic"/>
</dbReference>
<dbReference type="Gene3D" id="1.10.150.130">
    <property type="match status" value="1"/>
</dbReference>
<evidence type="ECO:0000256" key="5">
    <source>
        <dbReference type="PROSITE-ProRule" id="PRU01248"/>
    </source>
</evidence>
<proteinExistence type="inferred from homology"/>
<evidence type="ECO:0000256" key="4">
    <source>
        <dbReference type="ARBA" id="ARBA00023172"/>
    </source>
</evidence>
<keyword evidence="2" id="KW-0229">DNA integration</keyword>
<evidence type="ECO:0000259" key="7">
    <source>
        <dbReference type="PROSITE" id="PS51900"/>
    </source>
</evidence>
<dbReference type="InterPro" id="IPR044068">
    <property type="entry name" value="CB"/>
</dbReference>
<evidence type="ECO:0000256" key="2">
    <source>
        <dbReference type="ARBA" id="ARBA00022908"/>
    </source>
</evidence>